<dbReference type="PANTHER" id="PTHR45699:SF3">
    <property type="entry name" value="LARGE RIBOSOMAL SUBUNIT PROTEIN UL10"/>
    <property type="match status" value="1"/>
</dbReference>
<comment type="caution">
    <text evidence="4">The sequence shown here is derived from an EMBL/GenBank/DDBJ whole genome shotgun (WGS) entry which is preliminary data.</text>
</comment>
<dbReference type="Gene3D" id="3.30.70.1730">
    <property type="match status" value="1"/>
</dbReference>
<evidence type="ECO:0000313" key="5">
    <source>
        <dbReference type="Proteomes" id="UP001479436"/>
    </source>
</evidence>
<evidence type="ECO:0000256" key="3">
    <source>
        <dbReference type="ARBA" id="ARBA00023274"/>
    </source>
</evidence>
<name>A0ABR2WKT3_9FUNG</name>
<reference evidence="4 5" key="1">
    <citation type="submission" date="2023-04" db="EMBL/GenBank/DDBJ databases">
        <title>Genome of Basidiobolus ranarum AG-B5.</title>
        <authorList>
            <person name="Stajich J.E."/>
            <person name="Carter-House D."/>
            <person name="Gryganskyi A."/>
        </authorList>
    </citation>
    <scope>NUCLEOTIDE SEQUENCE [LARGE SCALE GENOMIC DNA]</scope>
    <source>
        <strain evidence="4 5">AG-B5</strain>
    </source>
</reference>
<accession>A0ABR2WKT3</accession>
<keyword evidence="3" id="KW-0687">Ribonucleoprotein</keyword>
<proteinExistence type="inferred from homology"/>
<keyword evidence="5" id="KW-1185">Reference proteome</keyword>
<organism evidence="4 5">
    <name type="scientific">Basidiobolus ranarum</name>
    <dbReference type="NCBI Taxonomy" id="34480"/>
    <lineage>
        <taxon>Eukaryota</taxon>
        <taxon>Fungi</taxon>
        <taxon>Fungi incertae sedis</taxon>
        <taxon>Zoopagomycota</taxon>
        <taxon>Entomophthoromycotina</taxon>
        <taxon>Basidiobolomycetes</taxon>
        <taxon>Basidiobolales</taxon>
        <taxon>Basidiobolaceae</taxon>
        <taxon>Basidiobolus</taxon>
    </lineage>
</organism>
<sequence>MSTKADKKTEYFTKLKGLLETYHSIFIVRVDNVGSNQMHQIRQSLRGQGIVLMGKNTMIRRALKVLLEENPSYEKLLPFVRGNVGFVFTNSDLKDIRELVTSNRVAAPAKSGALAPVDVIIPAGNTG</sequence>
<keyword evidence="2 4" id="KW-0689">Ribosomal protein</keyword>
<dbReference type="Pfam" id="PF00466">
    <property type="entry name" value="Ribosomal_L10"/>
    <property type="match status" value="1"/>
</dbReference>
<feature type="non-terminal residue" evidence="4">
    <location>
        <position position="127"/>
    </location>
</feature>
<dbReference type="InterPro" id="IPR043141">
    <property type="entry name" value="Ribosomal_uL10-like_sf"/>
</dbReference>
<dbReference type="GO" id="GO:0005840">
    <property type="term" value="C:ribosome"/>
    <property type="evidence" value="ECO:0007669"/>
    <property type="project" value="UniProtKB-KW"/>
</dbReference>
<protein>
    <submittedName>
        <fullName evidence="4">Ribosomal protein P0 (A0) (L10E)</fullName>
    </submittedName>
</protein>
<dbReference type="Proteomes" id="UP001479436">
    <property type="component" value="Unassembled WGS sequence"/>
</dbReference>
<evidence type="ECO:0000313" key="4">
    <source>
        <dbReference type="EMBL" id="KAK9762117.1"/>
    </source>
</evidence>
<evidence type="ECO:0000256" key="1">
    <source>
        <dbReference type="ARBA" id="ARBA00008889"/>
    </source>
</evidence>
<comment type="similarity">
    <text evidence="1">Belongs to the universal ribosomal protein uL10 family.</text>
</comment>
<evidence type="ECO:0000256" key="2">
    <source>
        <dbReference type="ARBA" id="ARBA00022980"/>
    </source>
</evidence>
<dbReference type="EMBL" id="JASJQH010001086">
    <property type="protein sequence ID" value="KAK9762117.1"/>
    <property type="molecule type" value="Genomic_DNA"/>
</dbReference>
<dbReference type="PANTHER" id="PTHR45699">
    <property type="entry name" value="60S ACIDIC RIBOSOMAL PROTEIN P0"/>
    <property type="match status" value="1"/>
</dbReference>
<dbReference type="InterPro" id="IPR001790">
    <property type="entry name" value="Ribosomal_uL10"/>
</dbReference>
<dbReference type="SUPFAM" id="SSF160369">
    <property type="entry name" value="Ribosomal protein L10-like"/>
    <property type="match status" value="1"/>
</dbReference>
<dbReference type="InterPro" id="IPR050323">
    <property type="entry name" value="Ribosomal_protein_uL10"/>
</dbReference>
<dbReference type="CDD" id="cd05795">
    <property type="entry name" value="Ribosomal_P0_L10e"/>
    <property type="match status" value="1"/>
</dbReference>
<gene>
    <name evidence="4" type="primary">RPP0_2</name>
    <name evidence="4" type="ORF">K7432_012460</name>
</gene>